<protein>
    <submittedName>
        <fullName evidence="2">Uncharacterized protein</fullName>
    </submittedName>
</protein>
<dbReference type="AlphaFoldDB" id="A0AA86RN89"/>
<dbReference type="Gramene" id="rna-AYBTSS11_LOCUS1572">
    <property type="protein sequence ID" value="CAJ1837708.1"/>
    <property type="gene ID" value="gene-AYBTSS11_LOCUS1572"/>
</dbReference>
<reference evidence="2" key="1">
    <citation type="submission" date="2023-10" db="EMBL/GenBank/DDBJ databases">
        <authorList>
            <person name="Domelevo Entfellner J.-B."/>
        </authorList>
    </citation>
    <scope>NUCLEOTIDE SEQUENCE</scope>
</reference>
<accession>A0AA86RN89</accession>
<organism evidence="2 3">
    <name type="scientific">Sphenostylis stenocarpa</name>
    <dbReference type="NCBI Taxonomy" id="92480"/>
    <lineage>
        <taxon>Eukaryota</taxon>
        <taxon>Viridiplantae</taxon>
        <taxon>Streptophyta</taxon>
        <taxon>Embryophyta</taxon>
        <taxon>Tracheophyta</taxon>
        <taxon>Spermatophyta</taxon>
        <taxon>Magnoliopsida</taxon>
        <taxon>eudicotyledons</taxon>
        <taxon>Gunneridae</taxon>
        <taxon>Pentapetalae</taxon>
        <taxon>rosids</taxon>
        <taxon>fabids</taxon>
        <taxon>Fabales</taxon>
        <taxon>Fabaceae</taxon>
        <taxon>Papilionoideae</taxon>
        <taxon>50 kb inversion clade</taxon>
        <taxon>NPAAA clade</taxon>
        <taxon>indigoferoid/millettioid clade</taxon>
        <taxon>Phaseoleae</taxon>
        <taxon>Sphenostylis</taxon>
    </lineage>
</organism>
<dbReference type="Proteomes" id="UP001189624">
    <property type="component" value="Chromosome 1"/>
</dbReference>
<feature type="transmembrane region" description="Helical" evidence="1">
    <location>
        <begin position="101"/>
        <end position="123"/>
    </location>
</feature>
<gene>
    <name evidence="2" type="ORF">AYBTSS11_LOCUS1572</name>
</gene>
<feature type="transmembrane region" description="Helical" evidence="1">
    <location>
        <begin position="65"/>
        <end position="89"/>
    </location>
</feature>
<keyword evidence="1" id="KW-0472">Membrane</keyword>
<name>A0AA86RN89_9FABA</name>
<proteinExistence type="predicted"/>
<keyword evidence="1" id="KW-0812">Transmembrane</keyword>
<keyword evidence="3" id="KW-1185">Reference proteome</keyword>
<evidence type="ECO:0000313" key="2">
    <source>
        <dbReference type="EMBL" id="CAJ1837708.1"/>
    </source>
</evidence>
<evidence type="ECO:0000313" key="3">
    <source>
        <dbReference type="Proteomes" id="UP001189624"/>
    </source>
</evidence>
<dbReference type="EMBL" id="OY731398">
    <property type="protein sequence ID" value="CAJ1837708.1"/>
    <property type="molecule type" value="Genomic_DNA"/>
</dbReference>
<sequence length="129" mass="15471">MDHTFRSIRSPLEHHLYTASRRFKDEQRFHESFKEEGFMQKAWRVPQRAKRKTVHNQKMCSHASLLARLATIILIINKYHCLTFFFAHIMDQLTRVLQAMYFPYNAFNLLVVCGEYYGNMLYIDHIGLK</sequence>
<keyword evidence="1" id="KW-1133">Transmembrane helix</keyword>
<evidence type="ECO:0000256" key="1">
    <source>
        <dbReference type="SAM" id="Phobius"/>
    </source>
</evidence>